<dbReference type="CDD" id="cd14066">
    <property type="entry name" value="STKc_IRAK"/>
    <property type="match status" value="1"/>
</dbReference>
<dbReference type="PROSITE" id="PS50077">
    <property type="entry name" value="HEAT_REPEAT"/>
    <property type="match status" value="1"/>
</dbReference>
<dbReference type="AlphaFoldDB" id="S8D774"/>
<dbReference type="Pfam" id="PF00069">
    <property type="entry name" value="Pkinase"/>
    <property type="match status" value="1"/>
</dbReference>
<accession>S8D774</accession>
<organism evidence="6 7">
    <name type="scientific">Genlisea aurea</name>
    <dbReference type="NCBI Taxonomy" id="192259"/>
    <lineage>
        <taxon>Eukaryota</taxon>
        <taxon>Viridiplantae</taxon>
        <taxon>Streptophyta</taxon>
        <taxon>Embryophyta</taxon>
        <taxon>Tracheophyta</taxon>
        <taxon>Spermatophyta</taxon>
        <taxon>Magnoliopsida</taxon>
        <taxon>eudicotyledons</taxon>
        <taxon>Gunneridae</taxon>
        <taxon>Pentapetalae</taxon>
        <taxon>asterids</taxon>
        <taxon>lamiids</taxon>
        <taxon>Lamiales</taxon>
        <taxon>Lentibulariaceae</taxon>
        <taxon>Genlisea</taxon>
    </lineage>
</organism>
<dbReference type="InterPro" id="IPR011009">
    <property type="entry name" value="Kinase-like_dom_sf"/>
</dbReference>
<feature type="domain" description="Protein kinase" evidence="5">
    <location>
        <begin position="804"/>
        <end position="1079"/>
    </location>
</feature>
<dbReference type="Proteomes" id="UP000015453">
    <property type="component" value="Unassembled WGS sequence"/>
</dbReference>
<reference evidence="6 7" key="1">
    <citation type="journal article" date="2013" name="BMC Genomics">
        <title>The miniature genome of a carnivorous plant Genlisea aurea contains a low number of genes and short non-coding sequences.</title>
        <authorList>
            <person name="Leushkin E.V."/>
            <person name="Sutormin R.A."/>
            <person name="Nabieva E.R."/>
            <person name="Penin A.A."/>
            <person name="Kondrashov A.S."/>
            <person name="Logacheva M.D."/>
        </authorList>
    </citation>
    <scope>NUCLEOTIDE SEQUENCE [LARGE SCALE GENOMIC DNA]</scope>
</reference>
<evidence type="ECO:0000256" key="1">
    <source>
        <dbReference type="ARBA" id="ARBA00022737"/>
    </source>
</evidence>
<dbReference type="FunFam" id="1.10.510.10:FF:000336">
    <property type="entry name" value="Cysteine-rich receptor-like protein kinase 2"/>
    <property type="match status" value="1"/>
</dbReference>
<dbReference type="Gene3D" id="3.30.200.20">
    <property type="entry name" value="Phosphorylase Kinase, domain 1"/>
    <property type="match status" value="1"/>
</dbReference>
<feature type="compositionally biased region" description="Low complexity" evidence="4">
    <location>
        <begin position="1102"/>
        <end position="1136"/>
    </location>
</feature>
<dbReference type="SUPFAM" id="SSF56112">
    <property type="entry name" value="Protein kinase-like (PK-like)"/>
    <property type="match status" value="1"/>
</dbReference>
<evidence type="ECO:0000256" key="4">
    <source>
        <dbReference type="SAM" id="MobiDB-lite"/>
    </source>
</evidence>
<dbReference type="PANTHER" id="PTHR47451:SF1">
    <property type="entry name" value="ARM REPEAT SUPERFAMILY PROTEIN"/>
    <property type="match status" value="1"/>
</dbReference>
<dbReference type="SMART" id="SM00185">
    <property type="entry name" value="ARM"/>
    <property type="match status" value="7"/>
</dbReference>
<keyword evidence="7" id="KW-1185">Reference proteome</keyword>
<dbReference type="PANTHER" id="PTHR47451">
    <property type="entry name" value="ARM REPEAT SUPERFAMILY PROTEIN"/>
    <property type="match status" value="1"/>
</dbReference>
<dbReference type="OrthoDB" id="409644at2759"/>
<dbReference type="GO" id="GO:0004672">
    <property type="term" value="F:protein kinase activity"/>
    <property type="evidence" value="ECO:0007669"/>
    <property type="project" value="InterPro"/>
</dbReference>
<dbReference type="Pfam" id="PF00514">
    <property type="entry name" value="Arm"/>
    <property type="match status" value="1"/>
</dbReference>
<dbReference type="InterPro" id="IPR000225">
    <property type="entry name" value="Armadillo"/>
</dbReference>
<dbReference type="InterPro" id="IPR011989">
    <property type="entry name" value="ARM-like"/>
</dbReference>
<dbReference type="Gene3D" id="1.10.510.10">
    <property type="entry name" value="Transferase(Phosphotransferase) domain 1"/>
    <property type="match status" value="1"/>
</dbReference>
<protein>
    <recommendedName>
        <fullName evidence="5">Protein kinase domain-containing protein</fullName>
    </recommendedName>
</protein>
<evidence type="ECO:0000313" key="7">
    <source>
        <dbReference type="Proteomes" id="UP000015453"/>
    </source>
</evidence>
<dbReference type="SUPFAM" id="SSF48371">
    <property type="entry name" value="ARM repeat"/>
    <property type="match status" value="2"/>
</dbReference>
<dbReference type="InterPro" id="IPR008271">
    <property type="entry name" value="Ser/Thr_kinase_AS"/>
</dbReference>
<dbReference type="GO" id="GO:0005524">
    <property type="term" value="F:ATP binding"/>
    <property type="evidence" value="ECO:0007669"/>
    <property type="project" value="InterPro"/>
</dbReference>
<name>S8D774_9LAMI</name>
<dbReference type="Gene3D" id="1.25.10.10">
    <property type="entry name" value="Leucine-rich Repeat Variant"/>
    <property type="match status" value="3"/>
</dbReference>
<dbReference type="EMBL" id="AUSU01000480">
    <property type="protein sequence ID" value="EPS73296.1"/>
    <property type="molecule type" value="Genomic_DNA"/>
</dbReference>
<evidence type="ECO:0000313" key="6">
    <source>
        <dbReference type="EMBL" id="EPS73296.1"/>
    </source>
</evidence>
<dbReference type="InterPro" id="IPR000719">
    <property type="entry name" value="Prot_kinase_dom"/>
</dbReference>
<evidence type="ECO:0000256" key="2">
    <source>
        <dbReference type="PROSITE-ProRule" id="PRU00103"/>
    </source>
</evidence>
<keyword evidence="1" id="KW-0677">Repeat</keyword>
<sequence length="1136" mass="124412">MASPISTFSASYFPIGSVKFGRFQSGRRFFSPGNSSLRLPALTRAFSDGGGQDEIIVAKELDSNSLEDPQTSWKNSSDMNDGYLALFIRMLGIDNELPDREQAVVALWKYSLGGKQYVDSIMRYSGALNLVVNILKSDSDSACEASAGLLRTVSSINIYRDAVAASGAIEEMTYLLARPELSSGVKEQALCTLWNLAVDEKLSAVVSQSEIFPLVVEFLDDEDMKVKEAAAGVLANLALSPSNHKIIVEAGVIPKMASFLTKNVQGSKVIAKIAKNALLELAKDDYYRLLVMEEGLVIVPLFGAAAYKNFKPDLYSRPSLPDGTTSEGSTTSKIPSRYGASEILLGLNVNVDLDESKAKAVISRTQQRFLARIGAIEIENRKNQQEACQGFTLLPWFDAVARLVLVLELEDESSVARAAESIATASINEQMHVSFEEAGAIKPLVRLISHPDDGVKSAAIRALDRLSISINVCQRIEAEGGLRPLVISLKRSMESDSGASILSILSRILDPNNDTKVKRKAASILEFLSSINNAPLLIGELLSAGIESSLEHVFHQKHFLTDSENEKPEVGILALEEAGQTVSAASRLLLKLLDHQQFRAAIDAQNLTASLRSVLRSDIPLDNKNWVVASLLKLTSQPGGFRPSLSIIIPELILYETIPRLIRVISDSPSSESQEAAVLELNRLVSEGLVDSTRAVASGGGIYPLVKLMEKGSSSDRAVEASLAILYNLSMERENHAAIVAAGAVPVLRKLVIAERPPWVRALRLLRALPSVSKDRSQPDLERLTAQELKEFSFPTLVAATRDFHRSLKLGEGGFGPVYKGTLDDGREIAVKKLSHKSFQGEKQFQSELKLLAQIQHRNVVKLLGYCAHGAEKLLVYQYIPNESLDKLLFKSDKRDLLDWKRRFDIILGVAKGLLYLHDEAHCRIIHRDIKASNILLDDKWVPKIADFGMARLYPEDKTHVNTLVAGTNGYMAPEYVMHGHLTEKADVFSYGVVVLELISGLKNSSFNKDADSDNLLDWAYKLYKKGRSLEMMDAALVSSADGEEVSLCIQIGLLCVQSDFKTRPSMERVMVMLSQKATTAMEEPTRPGYPGSRISRNVAIPSSSRTTVPSSRLDTGPSKSDLSNADSDSSSYRTS</sequence>
<dbReference type="InterPro" id="IPR021133">
    <property type="entry name" value="HEAT_type_2"/>
</dbReference>
<dbReference type="PROSITE" id="PS50011">
    <property type="entry name" value="PROTEIN_KINASE_DOM"/>
    <property type="match status" value="1"/>
</dbReference>
<comment type="caution">
    <text evidence="6">The sequence shown here is derived from an EMBL/GenBank/DDBJ whole genome shotgun (WGS) entry which is preliminary data.</text>
</comment>
<dbReference type="InterPro" id="IPR016024">
    <property type="entry name" value="ARM-type_fold"/>
</dbReference>
<dbReference type="PROSITE" id="PS50176">
    <property type="entry name" value="ARM_REPEAT"/>
    <property type="match status" value="4"/>
</dbReference>
<dbReference type="PROSITE" id="PS00108">
    <property type="entry name" value="PROTEIN_KINASE_ST"/>
    <property type="match status" value="1"/>
</dbReference>
<dbReference type="SMART" id="SM00220">
    <property type="entry name" value="S_TKc"/>
    <property type="match status" value="1"/>
</dbReference>
<feature type="repeat" description="ARM" evidence="3">
    <location>
        <begin position="210"/>
        <end position="252"/>
    </location>
</feature>
<gene>
    <name evidence="6" type="ORF">M569_01459</name>
</gene>
<evidence type="ECO:0000256" key="3">
    <source>
        <dbReference type="PROSITE-ProRule" id="PRU00259"/>
    </source>
</evidence>
<dbReference type="FunFam" id="3.30.200.20:FF:000327">
    <property type="entry name" value="Cysteine-rich receptor-like protein kinase 10"/>
    <property type="match status" value="1"/>
</dbReference>
<feature type="region of interest" description="Disordered" evidence="4">
    <location>
        <begin position="1079"/>
        <end position="1136"/>
    </location>
</feature>
<feature type="repeat" description="ARM" evidence="3">
    <location>
        <begin position="439"/>
        <end position="481"/>
    </location>
</feature>
<feature type="repeat" description="ARM" evidence="3">
    <location>
        <begin position="167"/>
        <end position="200"/>
    </location>
</feature>
<feature type="repeat" description="HEAT" evidence="2">
    <location>
        <begin position="211"/>
        <end position="249"/>
    </location>
</feature>
<proteinExistence type="predicted"/>
<feature type="repeat" description="ARM" evidence="3">
    <location>
        <begin position="700"/>
        <end position="744"/>
    </location>
</feature>
<evidence type="ECO:0000259" key="5">
    <source>
        <dbReference type="PROSITE" id="PS50011"/>
    </source>
</evidence>